<evidence type="ECO:0000256" key="1">
    <source>
        <dbReference type="SAM" id="MobiDB-lite"/>
    </source>
</evidence>
<sequence>MSEQATPQTDRPSATWTEKDLMPEGAPAIAVTGIDLSRATIVSRSGDEERVHWHIASLPVPGAVPPRLCMMGDLIHHADGWFVGATAVCYLTFRDPEDAPESDDELDEATKVLGAWASNILYDTAAAAARRLVASTVGCHLDIAIQTPIPHFGVVERGA</sequence>
<evidence type="ECO:0000313" key="2">
    <source>
        <dbReference type="EMBL" id="GLJ67530.1"/>
    </source>
</evidence>
<proteinExistence type="predicted"/>
<dbReference type="EMBL" id="BSEL01000004">
    <property type="protein sequence ID" value="GLJ67530.1"/>
    <property type="molecule type" value="Genomic_DNA"/>
</dbReference>
<organism evidence="2 3">
    <name type="scientific">Nocardioides luteus</name>
    <dbReference type="NCBI Taxonomy" id="1844"/>
    <lineage>
        <taxon>Bacteria</taxon>
        <taxon>Bacillati</taxon>
        <taxon>Actinomycetota</taxon>
        <taxon>Actinomycetes</taxon>
        <taxon>Propionibacteriales</taxon>
        <taxon>Nocardioidaceae</taxon>
        <taxon>Nocardioides</taxon>
    </lineage>
</organism>
<feature type="region of interest" description="Disordered" evidence="1">
    <location>
        <begin position="1"/>
        <end position="22"/>
    </location>
</feature>
<protein>
    <submittedName>
        <fullName evidence="2">Uncharacterized protein</fullName>
    </submittedName>
</protein>
<keyword evidence="3" id="KW-1185">Reference proteome</keyword>
<gene>
    <name evidence="2" type="ORF">GCM10017579_15660</name>
</gene>
<feature type="compositionally biased region" description="Polar residues" evidence="1">
    <location>
        <begin position="1"/>
        <end position="16"/>
    </location>
</feature>
<evidence type="ECO:0000313" key="3">
    <source>
        <dbReference type="Proteomes" id="UP001142292"/>
    </source>
</evidence>
<dbReference type="RefSeq" id="WP_189117784.1">
    <property type="nucleotide sequence ID" value="NZ_BMRK01000004.1"/>
</dbReference>
<accession>A0ABQ5SV77</accession>
<comment type="caution">
    <text evidence="2">The sequence shown here is derived from an EMBL/GenBank/DDBJ whole genome shotgun (WGS) entry which is preliminary data.</text>
</comment>
<reference evidence="2" key="1">
    <citation type="journal article" date="2014" name="Int. J. Syst. Evol. Microbiol.">
        <title>Complete genome of a new Firmicutes species belonging to the dominant human colonic microbiota ('Ruminococcus bicirculans') reveals two chromosomes and a selective capacity to utilize plant glucans.</title>
        <authorList>
            <consortium name="NISC Comparative Sequencing Program"/>
            <person name="Wegmann U."/>
            <person name="Louis P."/>
            <person name="Goesmann A."/>
            <person name="Henrissat B."/>
            <person name="Duncan S.H."/>
            <person name="Flint H.J."/>
        </authorList>
    </citation>
    <scope>NUCLEOTIDE SEQUENCE</scope>
    <source>
        <strain evidence="2">VKM Ac-1246</strain>
    </source>
</reference>
<dbReference type="Proteomes" id="UP001142292">
    <property type="component" value="Unassembled WGS sequence"/>
</dbReference>
<name>A0ABQ5SV77_9ACTN</name>
<reference evidence="2" key="2">
    <citation type="submission" date="2023-01" db="EMBL/GenBank/DDBJ databases">
        <authorList>
            <person name="Sun Q."/>
            <person name="Evtushenko L."/>
        </authorList>
    </citation>
    <scope>NUCLEOTIDE SEQUENCE</scope>
    <source>
        <strain evidence="2">VKM Ac-1246</strain>
    </source>
</reference>